<dbReference type="InterPro" id="IPR024713">
    <property type="entry name" value="Fructosamine_deglycase_FrlB"/>
</dbReference>
<organism evidence="2 3">
    <name type="scientific">Floccifex porci</name>
    <dbReference type="NCBI Taxonomy" id="2606629"/>
    <lineage>
        <taxon>Bacteria</taxon>
        <taxon>Bacillati</taxon>
        <taxon>Bacillota</taxon>
        <taxon>Erysipelotrichia</taxon>
        <taxon>Erysipelotrichales</taxon>
        <taxon>Erysipelotrichaceae</taxon>
        <taxon>Floccifex</taxon>
    </lineage>
</organism>
<dbReference type="PROSITE" id="PS51464">
    <property type="entry name" value="SIS"/>
    <property type="match status" value="1"/>
</dbReference>
<dbReference type="InterPro" id="IPR001347">
    <property type="entry name" value="SIS_dom"/>
</dbReference>
<dbReference type="Gene3D" id="3.40.50.10490">
    <property type="entry name" value="Glucose-6-phosphate isomerase like protein, domain 1"/>
    <property type="match status" value="2"/>
</dbReference>
<dbReference type="SUPFAM" id="SSF53697">
    <property type="entry name" value="SIS domain"/>
    <property type="match status" value="1"/>
</dbReference>
<protein>
    <submittedName>
        <fullName evidence="2">SIS domain-containing protein</fullName>
    </submittedName>
</protein>
<evidence type="ECO:0000313" key="2">
    <source>
        <dbReference type="EMBL" id="MSS00810.1"/>
    </source>
</evidence>
<dbReference type="GO" id="GO:0006487">
    <property type="term" value="P:protein N-linked glycosylation"/>
    <property type="evidence" value="ECO:0007669"/>
    <property type="project" value="TreeGrafter"/>
</dbReference>
<dbReference type="GO" id="GO:0006047">
    <property type="term" value="P:UDP-N-acetylglucosamine metabolic process"/>
    <property type="evidence" value="ECO:0007669"/>
    <property type="project" value="TreeGrafter"/>
</dbReference>
<name>A0A7X2N1N2_9FIRM</name>
<dbReference type="GO" id="GO:0004360">
    <property type="term" value="F:glutamine-fructose-6-phosphate transaminase (isomerizing) activity"/>
    <property type="evidence" value="ECO:0007669"/>
    <property type="project" value="TreeGrafter"/>
</dbReference>
<evidence type="ECO:0000313" key="3">
    <source>
        <dbReference type="Proteomes" id="UP000470082"/>
    </source>
</evidence>
<dbReference type="EMBL" id="VUMM01000002">
    <property type="protein sequence ID" value="MSS00810.1"/>
    <property type="molecule type" value="Genomic_DNA"/>
</dbReference>
<comment type="caution">
    <text evidence="2">The sequence shown here is derived from an EMBL/GenBank/DDBJ whole genome shotgun (WGS) entry which is preliminary data.</text>
</comment>
<dbReference type="RefSeq" id="WP_154459283.1">
    <property type="nucleotide sequence ID" value="NZ_JAQYTQ010000021.1"/>
</dbReference>
<dbReference type="GO" id="GO:0006002">
    <property type="term" value="P:fructose 6-phosphate metabolic process"/>
    <property type="evidence" value="ECO:0007669"/>
    <property type="project" value="TreeGrafter"/>
</dbReference>
<evidence type="ECO:0000259" key="1">
    <source>
        <dbReference type="PROSITE" id="PS51464"/>
    </source>
</evidence>
<sequence>MINYDEQNFLKIGAHIYSKKAQIEKIADEVCEKGFSNILFSSVGGSQAMMDPFRCWINEMSDLPVYSYLSSELIYTGMNQLKDTTLVFMASKSGDTKETVAAAQYIKANTNATIVSVIGKGNSILEELSDYSIVYEDGRPQELILYIVIGKILFNKGYFLDYPTFAKELEYLPEVLCSVRKQVDEKAIAYCQKYHNAPYHIWVASNELWPVCYAFSMCVLEESQWIRTKSVSSAEFFHGTLELIEQNVPVTLLVTEGKTREIDLRVKGFIEKYTKEANVFDCHDFVYPHISDSFRPYLTWVVMNAILQRISKNMEAITKHSLDIRRYYRTVEY</sequence>
<accession>A0A7X2N1N2</accession>
<dbReference type="InterPro" id="IPR046348">
    <property type="entry name" value="SIS_dom_sf"/>
</dbReference>
<feature type="domain" description="SIS" evidence="1">
    <location>
        <begin position="27"/>
        <end position="163"/>
    </location>
</feature>
<dbReference type="PANTHER" id="PTHR10937">
    <property type="entry name" value="GLUCOSAMINE--FRUCTOSE-6-PHOSPHATE AMINOTRANSFERASE, ISOMERIZING"/>
    <property type="match status" value="1"/>
</dbReference>
<keyword evidence="3" id="KW-1185">Reference proteome</keyword>
<dbReference type="GO" id="GO:0097367">
    <property type="term" value="F:carbohydrate derivative binding"/>
    <property type="evidence" value="ECO:0007669"/>
    <property type="project" value="InterPro"/>
</dbReference>
<reference evidence="2 3" key="1">
    <citation type="submission" date="2019-08" db="EMBL/GenBank/DDBJ databases">
        <title>In-depth cultivation of the pig gut microbiome towards novel bacterial diversity and tailored functional studies.</title>
        <authorList>
            <person name="Wylensek D."/>
            <person name="Hitch T.C.A."/>
            <person name="Clavel T."/>
        </authorList>
    </citation>
    <scope>NUCLEOTIDE SEQUENCE [LARGE SCALE GENOMIC DNA]</scope>
    <source>
        <strain evidence="2 3">LKV-178-WT-2G</strain>
    </source>
</reference>
<dbReference type="AlphaFoldDB" id="A0A7X2N1N2"/>
<proteinExistence type="predicted"/>
<dbReference type="Pfam" id="PF01380">
    <property type="entry name" value="SIS"/>
    <property type="match status" value="1"/>
</dbReference>
<dbReference type="PANTHER" id="PTHR10937:SF14">
    <property type="entry name" value="FRUCTOSELYSINE 6-PHOSPHATE DEGLYCASE"/>
    <property type="match status" value="1"/>
</dbReference>
<dbReference type="PIRSF" id="PIRSF009290">
    <property type="entry name" value="FrlB"/>
    <property type="match status" value="1"/>
</dbReference>
<dbReference type="Proteomes" id="UP000470082">
    <property type="component" value="Unassembled WGS sequence"/>
</dbReference>
<gene>
    <name evidence="2" type="ORF">FYJ50_01525</name>
</gene>